<keyword evidence="2" id="KW-1185">Reference proteome</keyword>
<protein>
    <submittedName>
        <fullName evidence="1">Uncharacterized protein</fullName>
    </submittedName>
</protein>
<gene>
    <name evidence="1" type="ORF">AAHA92_22858</name>
</gene>
<organism evidence="1 2">
    <name type="scientific">Salvia divinorum</name>
    <name type="common">Maria pastora</name>
    <name type="synonym">Diviner's sage</name>
    <dbReference type="NCBI Taxonomy" id="28513"/>
    <lineage>
        <taxon>Eukaryota</taxon>
        <taxon>Viridiplantae</taxon>
        <taxon>Streptophyta</taxon>
        <taxon>Embryophyta</taxon>
        <taxon>Tracheophyta</taxon>
        <taxon>Spermatophyta</taxon>
        <taxon>Magnoliopsida</taxon>
        <taxon>eudicotyledons</taxon>
        <taxon>Gunneridae</taxon>
        <taxon>Pentapetalae</taxon>
        <taxon>asterids</taxon>
        <taxon>lamiids</taxon>
        <taxon>Lamiales</taxon>
        <taxon>Lamiaceae</taxon>
        <taxon>Nepetoideae</taxon>
        <taxon>Mentheae</taxon>
        <taxon>Salviinae</taxon>
        <taxon>Salvia</taxon>
        <taxon>Salvia subgen. Calosphace</taxon>
    </lineage>
</organism>
<reference evidence="1 2" key="1">
    <citation type="submission" date="2024-06" db="EMBL/GenBank/DDBJ databases">
        <title>A chromosome level genome sequence of Diviner's sage (Salvia divinorum).</title>
        <authorList>
            <person name="Ford S.A."/>
            <person name="Ro D.-K."/>
            <person name="Ness R.W."/>
            <person name="Phillips M.A."/>
        </authorList>
    </citation>
    <scope>NUCLEOTIDE SEQUENCE [LARGE SCALE GENOMIC DNA]</scope>
    <source>
        <strain evidence="1">SAF-2024a</strain>
        <tissue evidence="1">Leaf</tissue>
    </source>
</reference>
<accession>A0ABD1GQ46</accession>
<dbReference type="AlphaFoldDB" id="A0ABD1GQ46"/>
<evidence type="ECO:0000313" key="2">
    <source>
        <dbReference type="Proteomes" id="UP001567538"/>
    </source>
</evidence>
<dbReference type="Proteomes" id="UP001567538">
    <property type="component" value="Unassembled WGS sequence"/>
</dbReference>
<name>A0ABD1GQ46_SALDI</name>
<evidence type="ECO:0000313" key="1">
    <source>
        <dbReference type="EMBL" id="KAL1546232.1"/>
    </source>
</evidence>
<proteinExistence type="predicted"/>
<dbReference type="EMBL" id="JBEAFC010000008">
    <property type="protein sequence ID" value="KAL1546232.1"/>
    <property type="molecule type" value="Genomic_DNA"/>
</dbReference>
<comment type="caution">
    <text evidence="1">The sequence shown here is derived from an EMBL/GenBank/DDBJ whole genome shotgun (WGS) entry which is preliminary data.</text>
</comment>
<sequence>MHLYRRRKRKRRSNFRNFVVFTIYSNPQTKSPQQETTEDREEIEQRIKSLKAISHSTIQVELWRVRRMLSSFYFRFLFQLLVRNRGVFIHHSPYSRLFLL</sequence>